<proteinExistence type="inferred from homology"/>
<dbReference type="PANTHER" id="PTHR46022:SF1">
    <property type="entry name" value="PROTEIN PATCHED"/>
    <property type="match status" value="1"/>
</dbReference>
<accession>A0A1Y3BKK7</accession>
<dbReference type="Gene3D" id="1.20.1640.10">
    <property type="entry name" value="Multidrug efflux transporter AcrB transmembrane domain"/>
    <property type="match status" value="1"/>
</dbReference>
<dbReference type="PROSITE" id="PS50156">
    <property type="entry name" value="SSD"/>
    <property type="match status" value="1"/>
</dbReference>
<evidence type="ECO:0000313" key="10">
    <source>
        <dbReference type="Proteomes" id="UP000194236"/>
    </source>
</evidence>
<feature type="transmembrane region" description="Helical" evidence="7">
    <location>
        <begin position="96"/>
        <end position="121"/>
    </location>
</feature>
<sequence length="146" mass="16378">MDWSVDKARSILQAWQRKFGEELEQFMLETDFVGSQQYDVHHFTTASLTDIMRNFSKINFIRLTIGYLLMLLHAGISLSRWRNDEHCNRLERSQSILGMLGVLLIGLAVASGLGVCALIGLSFNATTTQIVPLLASGLSIDNMFLI</sequence>
<keyword evidence="6" id="KW-0325">Glycoprotein</keyword>
<evidence type="ECO:0000256" key="4">
    <source>
        <dbReference type="ARBA" id="ARBA00022989"/>
    </source>
</evidence>
<keyword evidence="3 7" id="KW-0812">Transmembrane</keyword>
<keyword evidence="4 7" id="KW-1133">Transmembrane helix</keyword>
<dbReference type="InterPro" id="IPR000731">
    <property type="entry name" value="SSD"/>
</dbReference>
<evidence type="ECO:0000259" key="8">
    <source>
        <dbReference type="PROSITE" id="PS50156"/>
    </source>
</evidence>
<evidence type="ECO:0000256" key="5">
    <source>
        <dbReference type="ARBA" id="ARBA00023136"/>
    </source>
</evidence>
<dbReference type="InterPro" id="IPR053958">
    <property type="entry name" value="HMGCR/SNAP/NPC1-like_SSD"/>
</dbReference>
<keyword evidence="5 7" id="KW-0472">Membrane</keyword>
<name>A0A1Y3BKK7_EURMA</name>
<dbReference type="SUPFAM" id="SSF82866">
    <property type="entry name" value="Multidrug efflux transporter AcrB transmembrane domain"/>
    <property type="match status" value="1"/>
</dbReference>
<organism evidence="9 10">
    <name type="scientific">Euroglyphus maynei</name>
    <name type="common">Mayne's house dust mite</name>
    <dbReference type="NCBI Taxonomy" id="6958"/>
    <lineage>
        <taxon>Eukaryota</taxon>
        <taxon>Metazoa</taxon>
        <taxon>Ecdysozoa</taxon>
        <taxon>Arthropoda</taxon>
        <taxon>Chelicerata</taxon>
        <taxon>Arachnida</taxon>
        <taxon>Acari</taxon>
        <taxon>Acariformes</taxon>
        <taxon>Sarcoptiformes</taxon>
        <taxon>Astigmata</taxon>
        <taxon>Psoroptidia</taxon>
        <taxon>Analgoidea</taxon>
        <taxon>Pyroglyphidae</taxon>
        <taxon>Pyroglyphinae</taxon>
        <taxon>Euroglyphus</taxon>
    </lineage>
</organism>
<comment type="similarity">
    <text evidence="2">Belongs to the patched family.</text>
</comment>
<evidence type="ECO:0000256" key="3">
    <source>
        <dbReference type="ARBA" id="ARBA00022692"/>
    </source>
</evidence>
<dbReference type="Proteomes" id="UP000194236">
    <property type="component" value="Unassembled WGS sequence"/>
</dbReference>
<evidence type="ECO:0000256" key="6">
    <source>
        <dbReference type="ARBA" id="ARBA00023180"/>
    </source>
</evidence>
<comment type="caution">
    <text evidence="9">The sequence shown here is derived from an EMBL/GenBank/DDBJ whole genome shotgun (WGS) entry which is preliminary data.</text>
</comment>
<keyword evidence="10" id="KW-1185">Reference proteome</keyword>
<feature type="non-terminal residue" evidence="9">
    <location>
        <position position="146"/>
    </location>
</feature>
<dbReference type="EMBL" id="MUJZ01018250">
    <property type="protein sequence ID" value="OTF80428.1"/>
    <property type="molecule type" value="Genomic_DNA"/>
</dbReference>
<protein>
    <recommendedName>
        <fullName evidence="8">SSD domain-containing protein</fullName>
    </recommendedName>
</protein>
<evidence type="ECO:0000256" key="2">
    <source>
        <dbReference type="ARBA" id="ARBA00005585"/>
    </source>
</evidence>
<dbReference type="GO" id="GO:0045879">
    <property type="term" value="P:negative regulation of smoothened signaling pathway"/>
    <property type="evidence" value="ECO:0007669"/>
    <property type="project" value="TreeGrafter"/>
</dbReference>
<evidence type="ECO:0000256" key="1">
    <source>
        <dbReference type="ARBA" id="ARBA00004141"/>
    </source>
</evidence>
<reference evidence="9 10" key="1">
    <citation type="submission" date="2017-03" db="EMBL/GenBank/DDBJ databases">
        <title>Genome Survey of Euroglyphus maynei.</title>
        <authorList>
            <person name="Arlian L.G."/>
            <person name="Morgan M.S."/>
            <person name="Rider S.D."/>
        </authorList>
    </citation>
    <scope>NUCLEOTIDE SEQUENCE [LARGE SCALE GENOMIC DNA]</scope>
    <source>
        <strain evidence="9">Arlian Lab</strain>
        <tissue evidence="9">Whole body</tissue>
    </source>
</reference>
<feature type="domain" description="SSD" evidence="8">
    <location>
        <begin position="59"/>
        <end position="146"/>
    </location>
</feature>
<dbReference type="Pfam" id="PF12349">
    <property type="entry name" value="Sterol-sensing"/>
    <property type="match status" value="1"/>
</dbReference>
<evidence type="ECO:0000313" key="9">
    <source>
        <dbReference type="EMBL" id="OTF80428.1"/>
    </source>
</evidence>
<evidence type="ECO:0000256" key="7">
    <source>
        <dbReference type="SAM" id="Phobius"/>
    </source>
</evidence>
<dbReference type="AlphaFoldDB" id="A0A1Y3BKK7"/>
<dbReference type="PANTHER" id="PTHR46022">
    <property type="entry name" value="PROTEIN PATCHED"/>
    <property type="match status" value="1"/>
</dbReference>
<dbReference type="GO" id="GO:0097108">
    <property type="term" value="F:hedgehog family protein binding"/>
    <property type="evidence" value="ECO:0007669"/>
    <property type="project" value="TreeGrafter"/>
</dbReference>
<dbReference type="GO" id="GO:0005886">
    <property type="term" value="C:plasma membrane"/>
    <property type="evidence" value="ECO:0007669"/>
    <property type="project" value="TreeGrafter"/>
</dbReference>
<dbReference type="GO" id="GO:0008158">
    <property type="term" value="F:hedgehog receptor activity"/>
    <property type="evidence" value="ECO:0007669"/>
    <property type="project" value="TreeGrafter"/>
</dbReference>
<dbReference type="GO" id="GO:0005119">
    <property type="term" value="F:smoothened binding"/>
    <property type="evidence" value="ECO:0007669"/>
    <property type="project" value="TreeGrafter"/>
</dbReference>
<feature type="transmembrane region" description="Helical" evidence="7">
    <location>
        <begin position="60"/>
        <end position="76"/>
    </location>
</feature>
<dbReference type="OrthoDB" id="5873834at2759"/>
<gene>
    <name evidence="9" type="ORF">BLA29_013052</name>
</gene>
<comment type="subcellular location">
    <subcellularLocation>
        <location evidence="1">Membrane</location>
        <topology evidence="1">Multi-pass membrane protein</topology>
    </subcellularLocation>
</comment>